<dbReference type="GO" id="GO:0008270">
    <property type="term" value="F:zinc ion binding"/>
    <property type="evidence" value="ECO:0007669"/>
    <property type="project" value="UniProtKB-KW"/>
</dbReference>
<keyword evidence="4" id="KW-0862">Zinc</keyword>
<dbReference type="Gene3D" id="2.40.50.140">
    <property type="entry name" value="Nucleic acid-binding proteins"/>
    <property type="match status" value="2"/>
</dbReference>
<reference evidence="7" key="1">
    <citation type="journal article" date="2015" name="Sci. Rep.">
        <title>Tissue- and time-dependent transcription in Ixodes ricinus salivary glands and midguts when blood feeding on the vertebrate host.</title>
        <authorList>
            <person name="Kotsyfakis M."/>
            <person name="Schwarz A."/>
            <person name="Erhart J."/>
            <person name="Ribeiro J.M."/>
        </authorList>
    </citation>
    <scope>NUCLEOTIDE SEQUENCE</scope>
    <source>
        <tissue evidence="7">Salivary gland and midgut</tissue>
    </source>
</reference>
<dbReference type="GO" id="GO:0003677">
    <property type="term" value="F:DNA binding"/>
    <property type="evidence" value="ECO:0007669"/>
    <property type="project" value="UniProtKB-KW"/>
</dbReference>
<dbReference type="Pfam" id="PF16900">
    <property type="entry name" value="REPA_OB_2"/>
    <property type="match status" value="1"/>
</dbReference>
<protein>
    <submittedName>
        <fullName evidence="7">Putative replication factor-a protein 1</fullName>
    </submittedName>
</protein>
<accession>V5GPC2</accession>
<evidence type="ECO:0000256" key="1">
    <source>
        <dbReference type="ARBA" id="ARBA00005690"/>
    </source>
</evidence>
<feature type="domain" description="Replication protein A OB" evidence="6">
    <location>
        <begin position="131"/>
        <end position="214"/>
    </location>
</feature>
<evidence type="ECO:0000256" key="2">
    <source>
        <dbReference type="ARBA" id="ARBA00022723"/>
    </source>
</evidence>
<dbReference type="CDD" id="cd04474">
    <property type="entry name" value="RPA1_DBD_A"/>
    <property type="match status" value="1"/>
</dbReference>
<evidence type="ECO:0000256" key="4">
    <source>
        <dbReference type="ARBA" id="ARBA00022833"/>
    </source>
</evidence>
<keyword evidence="3" id="KW-0863">Zinc-finger</keyword>
<evidence type="ECO:0000256" key="5">
    <source>
        <dbReference type="ARBA" id="ARBA00023125"/>
    </source>
</evidence>
<sequence length="249" mass="27925">MSLPKVVVPISALGTISDGWIIRARVIHKSSLHTPKDLCMFSVELRDQNAEINAKVMSSLCDQWMIFYDTIQIHKVYFFTGGELTPANRKYTSAKNENELLFTNETTVTLCCEATPEIPTLPFFTFVEVGRLQVSPTDTAIDIIGIGKCSDELDKKYPPSCAGRNERTIWIMDRTACAQLTLYGDQVEKFKGTHPTVVAVKGAKIAGGDERFLQMGRWGHILVNPDLPETYSLLEWWSTDSHASFIKSE</sequence>
<dbReference type="SUPFAM" id="SSF50249">
    <property type="entry name" value="Nucleic acid-binding proteins"/>
    <property type="match status" value="2"/>
</dbReference>
<dbReference type="PANTHER" id="PTHR47165:SF4">
    <property type="entry name" value="OS03G0429900 PROTEIN"/>
    <property type="match status" value="1"/>
</dbReference>
<keyword evidence="5" id="KW-0238">DNA-binding</keyword>
<dbReference type="PANTHER" id="PTHR47165">
    <property type="entry name" value="OS03G0429900 PROTEIN"/>
    <property type="match status" value="1"/>
</dbReference>
<evidence type="ECO:0000313" key="7">
    <source>
        <dbReference type="EMBL" id="JAB72255.1"/>
    </source>
</evidence>
<dbReference type="InterPro" id="IPR012340">
    <property type="entry name" value="NA-bd_OB-fold"/>
</dbReference>
<evidence type="ECO:0000256" key="3">
    <source>
        <dbReference type="ARBA" id="ARBA00022771"/>
    </source>
</evidence>
<keyword evidence="2" id="KW-0479">Metal-binding</keyword>
<proteinExistence type="evidence at transcript level"/>
<evidence type="ECO:0000259" key="6">
    <source>
        <dbReference type="Pfam" id="PF16900"/>
    </source>
</evidence>
<dbReference type="EMBL" id="GANP01012213">
    <property type="protein sequence ID" value="JAB72255.1"/>
    <property type="molecule type" value="mRNA"/>
</dbReference>
<name>V5GPC2_IXORI</name>
<dbReference type="InterPro" id="IPR031657">
    <property type="entry name" value="REPA_OB_2"/>
</dbReference>
<dbReference type="AlphaFoldDB" id="V5GPC2"/>
<organism evidence="7">
    <name type="scientific">Ixodes ricinus</name>
    <name type="common">Common tick</name>
    <name type="synonym">Acarus ricinus</name>
    <dbReference type="NCBI Taxonomy" id="34613"/>
    <lineage>
        <taxon>Eukaryota</taxon>
        <taxon>Metazoa</taxon>
        <taxon>Ecdysozoa</taxon>
        <taxon>Arthropoda</taxon>
        <taxon>Chelicerata</taxon>
        <taxon>Arachnida</taxon>
        <taxon>Acari</taxon>
        <taxon>Parasitiformes</taxon>
        <taxon>Ixodida</taxon>
        <taxon>Ixodoidea</taxon>
        <taxon>Ixodidae</taxon>
        <taxon>Ixodinae</taxon>
        <taxon>Ixodes</taxon>
    </lineage>
</organism>
<comment type="similarity">
    <text evidence="1">Belongs to the replication factor A protein 1 family.</text>
</comment>
<dbReference type="FunFam" id="2.40.50.140:FF:000041">
    <property type="entry name" value="Replication protein A subunit"/>
    <property type="match status" value="1"/>
</dbReference>